<dbReference type="InterPro" id="IPR010235">
    <property type="entry name" value="HepT"/>
</dbReference>
<dbReference type="SUPFAM" id="SSF81593">
    <property type="entry name" value="Nucleotidyltransferase substrate binding subunit/domain"/>
    <property type="match status" value="1"/>
</dbReference>
<sequence length="137" mass="16044">MGDKLDITSLINAIERLDEGLIRYQQDICDVQIRDGLIQRFEFTYELSHKMLKRYLVSTSASPTLIEQMNFQDIIRTGNEKDLLLGDWTDWKKYRDMRSRTSHTYDEETALEVVAGIPKFLTEVQFLQHKLESVLNG</sequence>
<proteinExistence type="predicted"/>
<dbReference type="RefSeq" id="WP_042804261.1">
    <property type="nucleotide sequence ID" value="NZ_AVSP01000011.1"/>
</dbReference>
<dbReference type="AlphaFoldDB" id="A0A011N9X0"/>
<protein>
    <submittedName>
        <fullName evidence="1">Nucleotidyltransferase</fullName>
    </submittedName>
</protein>
<keyword evidence="2" id="KW-1185">Reference proteome</keyword>
<evidence type="ECO:0000313" key="1">
    <source>
        <dbReference type="EMBL" id="EXI61387.1"/>
    </source>
</evidence>
<reference evidence="1 2" key="1">
    <citation type="journal article" date="2014" name="Genome Announc.">
        <title>Genome Sequence of a Presumptive Mannheimia haemolytica Strain with an A1/A6-Cross-Reactive Serotype from a White-Tailed Deer (Odocoileus virginianus).</title>
        <authorList>
            <person name="Lawrence P.K."/>
            <person name="Bey R.F."/>
            <person name="Wiener B."/>
            <person name="Kittichotirat W."/>
            <person name="Bumgarner R.E."/>
        </authorList>
    </citation>
    <scope>NUCLEOTIDE SEQUENCE [LARGE SCALE GENOMIC DNA]</scope>
    <source>
        <strain evidence="1 2">PKL10</strain>
    </source>
</reference>
<dbReference type="OrthoDB" id="9810452at2"/>
<comment type="caution">
    <text evidence="1">The sequence shown here is derived from an EMBL/GenBank/DDBJ whole genome shotgun (WGS) entry which is preliminary data.</text>
</comment>
<keyword evidence="1" id="KW-0808">Transferase</keyword>
<gene>
    <name evidence="1" type="ORF">AK33_10565</name>
</gene>
<accession>A0A011N9X0</accession>
<name>A0A011N9X0_9PAST</name>
<dbReference type="EMBL" id="JANJ01000008">
    <property type="protein sequence ID" value="EXI61387.1"/>
    <property type="molecule type" value="Genomic_DNA"/>
</dbReference>
<dbReference type="GO" id="GO:0016740">
    <property type="term" value="F:transferase activity"/>
    <property type="evidence" value="ECO:0007669"/>
    <property type="project" value="UniProtKB-KW"/>
</dbReference>
<organism evidence="1 2">
    <name type="scientific">Mannheimia granulomatis</name>
    <dbReference type="NCBI Taxonomy" id="85402"/>
    <lineage>
        <taxon>Bacteria</taxon>
        <taxon>Pseudomonadati</taxon>
        <taxon>Pseudomonadota</taxon>
        <taxon>Gammaproteobacteria</taxon>
        <taxon>Pasteurellales</taxon>
        <taxon>Pasteurellaceae</taxon>
        <taxon>Mannheimia</taxon>
    </lineage>
</organism>
<dbReference type="PATRIC" id="fig|1450449.3.peg.2104"/>
<dbReference type="Proteomes" id="UP000054123">
    <property type="component" value="Unassembled WGS sequence"/>
</dbReference>
<dbReference type="Pfam" id="PF08780">
    <property type="entry name" value="NTase_sub_bind"/>
    <property type="match status" value="1"/>
</dbReference>
<dbReference type="Gene3D" id="1.20.120.330">
    <property type="entry name" value="Nucleotidyltransferases domain 2"/>
    <property type="match status" value="1"/>
</dbReference>
<dbReference type="NCBIfam" id="TIGR01987">
    <property type="entry name" value="HI0074"/>
    <property type="match status" value="1"/>
</dbReference>
<evidence type="ECO:0000313" key="2">
    <source>
        <dbReference type="Proteomes" id="UP000054123"/>
    </source>
</evidence>